<name>A0A7R9ERK4_9NEOP</name>
<sequence length="230" mass="25478">MVRRNTDIGWIGEMRAALLQVHWNVATLYVKVFNVILLHTMFQTLNRSPVFRVNPTVVVAKTVPITALAATTILFCMITSVMPLVRQTLMRLRIMGLWVSCFRHIVLYDNKCHAACPANTYETQDYGCEACHASCDQCSGPNETHCVSCRAGRFSLNGTCVDACPDGYYADKKRKECLKCAPGCSLCASGGVCLECADQWVLNRKNKCLPKDSHLCSSGDNKTTSTCLSY</sequence>
<protein>
    <submittedName>
        <fullName evidence="2">Uncharacterized protein</fullName>
    </submittedName>
</protein>
<keyword evidence="1" id="KW-0472">Membrane</keyword>
<keyword evidence="1" id="KW-0812">Transmembrane</keyword>
<dbReference type="InterPro" id="IPR009030">
    <property type="entry name" value="Growth_fac_rcpt_cys_sf"/>
</dbReference>
<dbReference type="Gene3D" id="2.10.220.10">
    <property type="entry name" value="Hormone Receptor, Insulin-like Growth Factor Receptor 1, Chain A, domain 2"/>
    <property type="match status" value="2"/>
</dbReference>
<dbReference type="PANTHER" id="PTHR46987">
    <property type="entry name" value="NEUROHYPOPHYSIAL HORMONES, N-TERMINAL DOMAIN CONTAINING PROTEIN"/>
    <property type="match status" value="1"/>
</dbReference>
<dbReference type="PANTHER" id="PTHR46987:SF7">
    <property type="entry name" value="TNFR-CYS DOMAIN-CONTAINING PROTEIN"/>
    <property type="match status" value="1"/>
</dbReference>
<accession>A0A7R9ERK4</accession>
<reference evidence="2" key="1">
    <citation type="submission" date="2020-11" db="EMBL/GenBank/DDBJ databases">
        <authorList>
            <person name="Tran Van P."/>
        </authorList>
    </citation>
    <scope>NUCLEOTIDE SEQUENCE</scope>
</reference>
<dbReference type="InterPro" id="IPR006212">
    <property type="entry name" value="Furin_repeat"/>
</dbReference>
<proteinExistence type="predicted"/>
<dbReference type="AlphaFoldDB" id="A0A7R9ERK4"/>
<dbReference type="InterPro" id="IPR051514">
    <property type="entry name" value="R-spondin"/>
</dbReference>
<dbReference type="EMBL" id="OD564818">
    <property type="protein sequence ID" value="CAD7439910.1"/>
    <property type="molecule type" value="Genomic_DNA"/>
</dbReference>
<evidence type="ECO:0000256" key="1">
    <source>
        <dbReference type="SAM" id="Phobius"/>
    </source>
</evidence>
<feature type="transmembrane region" description="Helical" evidence="1">
    <location>
        <begin position="62"/>
        <end position="85"/>
    </location>
</feature>
<dbReference type="CDD" id="cd00064">
    <property type="entry name" value="FU"/>
    <property type="match status" value="1"/>
</dbReference>
<feature type="transmembrane region" description="Helical" evidence="1">
    <location>
        <begin position="21"/>
        <end position="42"/>
    </location>
</feature>
<organism evidence="2">
    <name type="scientific">Timema bartmani</name>
    <dbReference type="NCBI Taxonomy" id="61472"/>
    <lineage>
        <taxon>Eukaryota</taxon>
        <taxon>Metazoa</taxon>
        <taxon>Ecdysozoa</taxon>
        <taxon>Arthropoda</taxon>
        <taxon>Hexapoda</taxon>
        <taxon>Insecta</taxon>
        <taxon>Pterygota</taxon>
        <taxon>Neoptera</taxon>
        <taxon>Polyneoptera</taxon>
        <taxon>Phasmatodea</taxon>
        <taxon>Timematodea</taxon>
        <taxon>Timematoidea</taxon>
        <taxon>Timematidae</taxon>
        <taxon>Timema</taxon>
    </lineage>
</organism>
<dbReference type="SUPFAM" id="SSF57184">
    <property type="entry name" value="Growth factor receptor domain"/>
    <property type="match status" value="1"/>
</dbReference>
<gene>
    <name evidence="2" type="ORF">TBIB3V08_LOCUS2449</name>
</gene>
<evidence type="ECO:0000313" key="2">
    <source>
        <dbReference type="EMBL" id="CAD7439910.1"/>
    </source>
</evidence>
<dbReference type="SMART" id="SM00261">
    <property type="entry name" value="FU"/>
    <property type="match status" value="2"/>
</dbReference>
<keyword evidence="1" id="KW-1133">Transmembrane helix</keyword>